<evidence type="ECO:0000313" key="5">
    <source>
        <dbReference type="EMBL" id="MBE1611406.1"/>
    </source>
</evidence>
<evidence type="ECO:0000256" key="1">
    <source>
        <dbReference type="ARBA" id="ARBA00022723"/>
    </source>
</evidence>
<reference evidence="5" key="1">
    <citation type="submission" date="2020-10" db="EMBL/GenBank/DDBJ databases">
        <title>Sequencing the genomes of 1000 actinobacteria strains.</title>
        <authorList>
            <person name="Klenk H.-P."/>
        </authorList>
    </citation>
    <scope>NUCLEOTIDE SEQUENCE</scope>
    <source>
        <strain evidence="5">DSM 45354</strain>
    </source>
</reference>
<proteinExistence type="predicted"/>
<dbReference type="GO" id="GO:0004180">
    <property type="term" value="F:carboxypeptidase activity"/>
    <property type="evidence" value="ECO:0007669"/>
    <property type="project" value="UniProtKB-KW"/>
</dbReference>
<feature type="active site" description="Proton acceptor" evidence="3">
    <location>
        <position position="147"/>
    </location>
</feature>
<dbReference type="EMBL" id="JADBEM010000001">
    <property type="protein sequence ID" value="MBE1611406.1"/>
    <property type="molecule type" value="Genomic_DNA"/>
</dbReference>
<dbReference type="InterPro" id="IPR002933">
    <property type="entry name" value="Peptidase_M20"/>
</dbReference>
<dbReference type="RefSeq" id="WP_192754627.1">
    <property type="nucleotide sequence ID" value="NZ_BAABJL010000042.1"/>
</dbReference>
<comment type="caution">
    <text evidence="5">The sequence shown here is derived from an EMBL/GenBank/DDBJ whole genome shotgun (WGS) entry which is preliminary data.</text>
</comment>
<dbReference type="InterPro" id="IPR050072">
    <property type="entry name" value="Peptidase_M20A"/>
</dbReference>
<keyword evidence="5" id="KW-0121">Carboxypeptidase</keyword>
<gene>
    <name evidence="5" type="ORF">HEB94_008254</name>
</gene>
<feature type="domain" description="Peptidase M20 dimerisation" evidence="4">
    <location>
        <begin position="182"/>
        <end position="275"/>
    </location>
</feature>
<dbReference type="PANTHER" id="PTHR43808">
    <property type="entry name" value="ACETYLORNITHINE DEACETYLASE"/>
    <property type="match status" value="1"/>
</dbReference>
<dbReference type="InterPro" id="IPR011650">
    <property type="entry name" value="Peptidase_M20_dimer"/>
</dbReference>
<keyword evidence="2 5" id="KW-0378">Hydrolase</keyword>
<keyword evidence="1" id="KW-0479">Metal-binding</keyword>
<evidence type="ECO:0000259" key="4">
    <source>
        <dbReference type="Pfam" id="PF07687"/>
    </source>
</evidence>
<dbReference type="PIRSF" id="PIRSF037238">
    <property type="entry name" value="Carboxypeptidase_G2"/>
    <property type="match status" value="1"/>
</dbReference>
<evidence type="ECO:0000313" key="6">
    <source>
        <dbReference type="Proteomes" id="UP000638648"/>
    </source>
</evidence>
<organism evidence="5 6">
    <name type="scientific">Actinopolymorpha pittospori</name>
    <dbReference type="NCBI Taxonomy" id="648752"/>
    <lineage>
        <taxon>Bacteria</taxon>
        <taxon>Bacillati</taxon>
        <taxon>Actinomycetota</taxon>
        <taxon>Actinomycetes</taxon>
        <taxon>Propionibacteriales</taxon>
        <taxon>Actinopolymorphaceae</taxon>
        <taxon>Actinopolymorpha</taxon>
    </lineage>
</organism>
<dbReference type="PANTHER" id="PTHR43808:SF9">
    <property type="entry name" value="BLL0789 PROTEIN"/>
    <property type="match status" value="1"/>
</dbReference>
<dbReference type="Proteomes" id="UP000638648">
    <property type="component" value="Unassembled WGS sequence"/>
</dbReference>
<evidence type="ECO:0000256" key="2">
    <source>
        <dbReference type="ARBA" id="ARBA00022801"/>
    </source>
</evidence>
<dbReference type="GO" id="GO:0046872">
    <property type="term" value="F:metal ion binding"/>
    <property type="evidence" value="ECO:0007669"/>
    <property type="project" value="UniProtKB-KW"/>
</dbReference>
<keyword evidence="5" id="KW-0645">Protease</keyword>
<dbReference type="InterPro" id="IPR036264">
    <property type="entry name" value="Bact_exopeptidase_dim_dom"/>
</dbReference>
<dbReference type="SUPFAM" id="SSF53187">
    <property type="entry name" value="Zn-dependent exopeptidases"/>
    <property type="match status" value="1"/>
</dbReference>
<sequence length="384" mass="40238">MHTPDRFLERARQLEPTMRERLASYVAHETPTGDALALNRLAAVLGAHYTELGAEVTLVPSAAGDHLLATWGGEGSHVLVLGHHDTVWPIGQLATEMPYDDDGAIIKGPGVFDMKGGLVAFETAMRILRDCDASLGQPVRLVVTADEEIGTPTGRALVEGQLEGAVAAFGLEPPHPHGGLKTGRHGSTRVRLEVRGVEAHAALDPGRGVSAIDELVDQIVRIREVVAAEEHVLSNVGTIQGGSRTNVTAGRASADLGFRFGDADVEKRVLAHLAQLEPIRDRAQVNAEILTNRPAWAGSPSDALLDQVVAAGERIGQQVTGKHALGAADTNFAGSAGIPALDGFGPRGRGAHALHEEIIAESLVERAALLATLLAGGIEPTPAT</sequence>
<protein>
    <submittedName>
        <fullName evidence="5">Glutamate carboxypeptidase</fullName>
        <ecNumber evidence="5">3.4.17.11</ecNumber>
    </submittedName>
</protein>
<dbReference type="Pfam" id="PF07687">
    <property type="entry name" value="M20_dimer"/>
    <property type="match status" value="1"/>
</dbReference>
<name>A0A927N2F6_9ACTN</name>
<keyword evidence="6" id="KW-1185">Reference proteome</keyword>
<dbReference type="SUPFAM" id="SSF55031">
    <property type="entry name" value="Bacterial exopeptidase dimerisation domain"/>
    <property type="match status" value="1"/>
</dbReference>
<dbReference type="AlphaFoldDB" id="A0A927N2F6"/>
<dbReference type="InterPro" id="IPR017150">
    <property type="entry name" value="Pept_M20_glutamate_carboxypep"/>
</dbReference>
<feature type="active site" evidence="3">
    <location>
        <position position="85"/>
    </location>
</feature>
<dbReference type="Gene3D" id="3.40.630.10">
    <property type="entry name" value="Zn peptidases"/>
    <property type="match status" value="1"/>
</dbReference>
<dbReference type="EC" id="3.4.17.11" evidence="5"/>
<accession>A0A927N2F6</accession>
<dbReference type="Pfam" id="PF01546">
    <property type="entry name" value="Peptidase_M20"/>
    <property type="match status" value="1"/>
</dbReference>
<evidence type="ECO:0000256" key="3">
    <source>
        <dbReference type="PIRSR" id="PIRSR037238-1"/>
    </source>
</evidence>
<dbReference type="Gene3D" id="3.30.70.360">
    <property type="match status" value="1"/>
</dbReference>